<evidence type="ECO:0000259" key="3">
    <source>
        <dbReference type="Pfam" id="PF19190"/>
    </source>
</evidence>
<dbReference type="InterPro" id="IPR039448">
    <property type="entry name" value="Beta_helix"/>
</dbReference>
<proteinExistence type="predicted"/>
<keyword evidence="1" id="KW-0732">Signal</keyword>
<dbReference type="Pfam" id="PF13229">
    <property type="entry name" value="Beta_helix"/>
    <property type="match status" value="2"/>
</dbReference>
<sequence length="902" mass="97741" precursor="true">MKYLIASTLLLTAVFTATASAFDLSKTDLQIRAAAGDSDIQTHTITLTNPADTPLDWQIEYDCPWLRIEPATGTTPADSSSDITLRIAHTGLPADAYTTTAAITTASDQQNIDLTLTVTIPLRVPADYPTIQAAIDAANPNDTVLIAPGTYTGTGNRDIDFKGKPITVKSSHGPEQTIIDCQGTGQYPHRGFTFKGYKFIKQEIYGLKIINGKAPAGSVGRKGGYPGSAIYIENAAPVIKNCILTSNADFPNTIGTIAINNDTIFEPQTIIENCTIAGNGTSGIRAYKAKLKMTDCLLKDNNQWGMFIDTCSLEAARCKFTLNSQDGVYSDGGYTEPLRFDNCQFINNSFTGIRISSTNEVVILNSLVKGNAGGISTSGTSIRPVIFVQNTAIVSNSSSKPGGGISVYNNGSASLFNCLIADNYAPKGGGAYFTHEKKFKIVNCTFAYNRAMQSAGGLHLEYWADVKVLNSIFWGNRNLSDGTLGSQISAADDYYPVYLLIAFSDIQNGKDGIDVVDKLIDWRDNNILADPLFVDTGYYEDGELQDYDFRLTHPMPDDELKLTLTSPCIDAASNLKVPADQFDVDGDGNVTEKISIDLNGKPRLSYLSSAPDSGQGSGAIVDMGAYEAVGAIPGDFNDDEKTDFSDLTDFSGRWMADGRSLWQPLHEWHFNTGSGSVAEDVGSAGGLDAHLANLENSWTPSRDGYALQFDHNEQVVTVPGYYGITGTQARTVTAWIKTETTWKAILGWGGSLQEGGTWLISVHEDGALRLSVKGGRKIGSALLNDGNWHHVTVVLPEMENPNVTDCKFYVDGRPDEPRIVVPCSIDTVSDKELTIGHWNDRSFMGLIDGVSIYNDELSPEAILSLYVNGRAQTCRYLPEDLTGDCKVNFKDLAVFAQSWLMQ</sequence>
<dbReference type="InterPro" id="IPR013783">
    <property type="entry name" value="Ig-like_fold"/>
</dbReference>
<dbReference type="InterPro" id="IPR012334">
    <property type="entry name" value="Pectin_lyas_fold"/>
</dbReference>
<feature type="signal peptide" evidence="1">
    <location>
        <begin position="1"/>
        <end position="21"/>
    </location>
</feature>
<dbReference type="STRING" id="1936003.STSP2_02883"/>
<dbReference type="Proteomes" id="UP000189674">
    <property type="component" value="Chromosome"/>
</dbReference>
<dbReference type="SUPFAM" id="SSF51126">
    <property type="entry name" value="Pectin lyase-like"/>
    <property type="match status" value="1"/>
</dbReference>
<dbReference type="PANTHER" id="PTHR11319:SF35">
    <property type="entry name" value="OUTER MEMBRANE PROTEIN PMPC-RELATED"/>
    <property type="match status" value="1"/>
</dbReference>
<dbReference type="Pfam" id="PF19190">
    <property type="entry name" value="BACON_2"/>
    <property type="match status" value="1"/>
</dbReference>
<gene>
    <name evidence="4" type="ORF">STSP2_02883</name>
</gene>
<organism evidence="4 5">
    <name type="scientific">Anaerohalosphaera lusitana</name>
    <dbReference type="NCBI Taxonomy" id="1936003"/>
    <lineage>
        <taxon>Bacteria</taxon>
        <taxon>Pseudomonadati</taxon>
        <taxon>Planctomycetota</taxon>
        <taxon>Phycisphaerae</taxon>
        <taxon>Sedimentisphaerales</taxon>
        <taxon>Anaerohalosphaeraceae</taxon>
        <taxon>Anaerohalosphaera</taxon>
    </lineage>
</organism>
<dbReference type="SUPFAM" id="SSF49899">
    <property type="entry name" value="Concanavalin A-like lectins/glucanases"/>
    <property type="match status" value="1"/>
</dbReference>
<evidence type="ECO:0000256" key="1">
    <source>
        <dbReference type="SAM" id="SignalP"/>
    </source>
</evidence>
<keyword evidence="5" id="KW-1185">Reference proteome</keyword>
<dbReference type="Pfam" id="PF13385">
    <property type="entry name" value="Laminin_G_3"/>
    <property type="match status" value="1"/>
</dbReference>
<evidence type="ECO:0000313" key="5">
    <source>
        <dbReference type="Proteomes" id="UP000189674"/>
    </source>
</evidence>
<name>A0A1U9NPP6_9BACT</name>
<reference evidence="5" key="1">
    <citation type="submission" date="2017-02" db="EMBL/GenBank/DDBJ databases">
        <title>Comparative genomics and description of representatives of a novel lineage of planctomycetes thriving in anoxic sediments.</title>
        <authorList>
            <person name="Spring S."/>
            <person name="Bunk B."/>
            <person name="Sproer C."/>
        </authorList>
    </citation>
    <scope>NUCLEOTIDE SEQUENCE [LARGE SCALE GENOMIC DNA]</scope>
    <source>
        <strain evidence="5">ST-NAGAB-D1</strain>
    </source>
</reference>
<feature type="domain" description="Right handed beta helix" evidence="2">
    <location>
        <begin position="228"/>
        <end position="387"/>
    </location>
</feature>
<dbReference type="Gene3D" id="2.160.20.10">
    <property type="entry name" value="Single-stranded right-handed beta-helix, Pectin lyase-like"/>
    <property type="match status" value="1"/>
</dbReference>
<dbReference type="Gene3D" id="2.60.40.10">
    <property type="entry name" value="Immunoglobulins"/>
    <property type="match status" value="1"/>
</dbReference>
<dbReference type="InterPro" id="IPR006626">
    <property type="entry name" value="PbH1"/>
</dbReference>
<evidence type="ECO:0000259" key="2">
    <source>
        <dbReference type="Pfam" id="PF13229"/>
    </source>
</evidence>
<dbReference type="KEGG" id="alus:STSP2_02883"/>
<dbReference type="InterPro" id="IPR013320">
    <property type="entry name" value="ConA-like_dom_sf"/>
</dbReference>
<evidence type="ECO:0000313" key="4">
    <source>
        <dbReference type="EMBL" id="AQT69688.1"/>
    </source>
</evidence>
<dbReference type="InterPro" id="IPR011050">
    <property type="entry name" value="Pectin_lyase_fold/virulence"/>
</dbReference>
<feature type="domain" description="BACON" evidence="3">
    <location>
        <begin position="35"/>
        <end position="118"/>
    </location>
</feature>
<feature type="domain" description="Right handed beta helix" evidence="2">
    <location>
        <begin position="393"/>
        <end position="477"/>
    </location>
</feature>
<dbReference type="InterPro" id="IPR024361">
    <property type="entry name" value="BACON"/>
</dbReference>
<dbReference type="SMART" id="SM00710">
    <property type="entry name" value="PbH1"/>
    <property type="match status" value="7"/>
</dbReference>
<dbReference type="OrthoDB" id="236566at2"/>
<dbReference type="AlphaFoldDB" id="A0A1U9NPP6"/>
<protein>
    <recommendedName>
        <fullName evidence="6">Pectate lyase C</fullName>
    </recommendedName>
</protein>
<accession>A0A1U9NPP6</accession>
<dbReference type="EMBL" id="CP019791">
    <property type="protein sequence ID" value="AQT69688.1"/>
    <property type="molecule type" value="Genomic_DNA"/>
</dbReference>
<dbReference type="PANTHER" id="PTHR11319">
    <property type="entry name" value="G PROTEIN-COUPLED RECEPTOR-RELATED"/>
    <property type="match status" value="1"/>
</dbReference>
<evidence type="ECO:0008006" key="6">
    <source>
        <dbReference type="Google" id="ProtNLM"/>
    </source>
</evidence>
<feature type="chain" id="PRO_5013024786" description="Pectate lyase C" evidence="1">
    <location>
        <begin position="22"/>
        <end position="902"/>
    </location>
</feature>
<dbReference type="Gene3D" id="2.60.120.200">
    <property type="match status" value="1"/>
</dbReference>